<dbReference type="SUPFAM" id="SSF53756">
    <property type="entry name" value="UDP-Glycosyltransferase/glycogen phosphorylase"/>
    <property type="match status" value="1"/>
</dbReference>
<dbReference type="KEGG" id="nay:HYG81_01685"/>
<dbReference type="AlphaFoldDB" id="A0A7D6CP04"/>
<dbReference type="PIRSF" id="PIRSF005357">
    <property type="entry name" value="UCP005357"/>
    <property type="match status" value="1"/>
</dbReference>
<protein>
    <submittedName>
        <fullName evidence="2">DUF354 domain-containing protein</fullName>
    </submittedName>
</protein>
<dbReference type="PANTHER" id="PTHR39662">
    <property type="entry name" value="DUF354 DOMAIN-CONTAINING PROTEIN-RELATED"/>
    <property type="match status" value="1"/>
</dbReference>
<evidence type="ECO:0000313" key="3">
    <source>
        <dbReference type="Proteomes" id="UP000510869"/>
    </source>
</evidence>
<dbReference type="Proteomes" id="UP000510869">
    <property type="component" value="Chromosome"/>
</dbReference>
<dbReference type="Pfam" id="PF04007">
    <property type="entry name" value="DUF354"/>
    <property type="match status" value="1"/>
</dbReference>
<proteinExistence type="predicted"/>
<dbReference type="GeneID" id="56141876"/>
<dbReference type="InterPro" id="IPR007152">
    <property type="entry name" value="DUF354"/>
</dbReference>
<evidence type="ECO:0000256" key="1">
    <source>
        <dbReference type="SAM" id="MobiDB-lite"/>
    </source>
</evidence>
<feature type="compositionally biased region" description="Low complexity" evidence="1">
    <location>
        <begin position="180"/>
        <end position="209"/>
    </location>
</feature>
<organism evidence="2 3">
    <name type="scientific">Natrinema zhouii</name>
    <dbReference type="NCBI Taxonomy" id="1710539"/>
    <lineage>
        <taxon>Archaea</taxon>
        <taxon>Methanobacteriati</taxon>
        <taxon>Methanobacteriota</taxon>
        <taxon>Stenosarchaea group</taxon>
        <taxon>Halobacteria</taxon>
        <taxon>Halobacteriales</taxon>
        <taxon>Natrialbaceae</taxon>
        <taxon>Natrinema</taxon>
    </lineage>
</organism>
<gene>
    <name evidence="2" type="ORF">HYG81_01685</name>
</gene>
<dbReference type="OrthoDB" id="185087at2157"/>
<evidence type="ECO:0000313" key="2">
    <source>
        <dbReference type="EMBL" id="QLK26357.1"/>
    </source>
</evidence>
<keyword evidence="3" id="KW-1185">Reference proteome</keyword>
<reference evidence="2 3" key="1">
    <citation type="submission" date="2020-07" db="EMBL/GenBank/DDBJ databases">
        <title>Natrinema (YPL30) sp. nov. and Haloterrigena xxxxxx (YPL8) sp. nov., isolated from a salt mine.</title>
        <authorList>
            <person name="Cui H."/>
        </authorList>
    </citation>
    <scope>NUCLEOTIDE SEQUENCE [LARGE SCALE GENOMIC DNA]</scope>
    <source>
        <strain evidence="2 3">YPL13</strain>
    </source>
</reference>
<feature type="region of interest" description="Disordered" evidence="1">
    <location>
        <begin position="178"/>
        <end position="209"/>
    </location>
</feature>
<dbReference type="PANTHER" id="PTHR39662:SF1">
    <property type="entry name" value="DUF354 DOMAIN-CONTAINING PROTEIN"/>
    <property type="match status" value="1"/>
</dbReference>
<dbReference type="EMBL" id="CP059154">
    <property type="protein sequence ID" value="QLK26357.1"/>
    <property type="molecule type" value="Genomic_DNA"/>
</dbReference>
<accession>A0A7D6CP04</accession>
<name>A0A7D6CP04_9EURY</name>
<sequence length="381" mass="41211">MTDRDRVVVTIQHPAHVHFFRNAIAVLEERGYDVSVFARDKDVTCELLEAYGIEHEVLAGTADSPLELAKVQAVYEYRILKRVRRLEPDALLAIGEPAVAHASSFVDGYSVLFTDTEHATLQNALAFPFADLVCTPRAFRDDLGAAQYVYDGYHELAYLPPDRFTPDPTVLTELEARPNAPAAAPGSATGSASEAASGTAAEADSGTATDGAGDDSLVVLRLVSWNAAHDFGRHGMDGIEHLVTELERAGATVLVSAEGDLPPAVADRQFDLPPERMHDLLARADLFLGESATMAIESAVLGTPSLYVSDLDAGVLEELETRYGLLQRRSRDVGPDAIADAARALLATDPSTWDRRRQRLLEETVDTTAFVVDTVEQVTGR</sequence>
<dbReference type="RefSeq" id="WP_180841530.1">
    <property type="nucleotide sequence ID" value="NZ_CP059154.1"/>
</dbReference>